<dbReference type="EMBL" id="UAPV01000001">
    <property type="protein sequence ID" value="SPT70599.1"/>
    <property type="molecule type" value="Genomic_DNA"/>
</dbReference>
<protein>
    <submittedName>
        <fullName evidence="4">Protein-disulfide isomerase</fullName>
    </submittedName>
</protein>
<dbReference type="SUPFAM" id="SSF52833">
    <property type="entry name" value="Thioredoxin-like"/>
    <property type="match status" value="1"/>
</dbReference>
<dbReference type="InterPro" id="IPR001853">
    <property type="entry name" value="DSBA-like_thioredoxin_dom"/>
</dbReference>
<dbReference type="Pfam" id="PF01323">
    <property type="entry name" value="DSBA"/>
    <property type="match status" value="1"/>
</dbReference>
<dbReference type="PANTHER" id="PTHR35891">
    <property type="entry name" value="THIOL:DISULFIDE INTERCHANGE PROTEIN DSBA"/>
    <property type="match status" value="1"/>
</dbReference>
<feature type="chain" id="PRO_5016027673" evidence="2">
    <location>
        <begin position="20"/>
        <end position="236"/>
    </location>
</feature>
<dbReference type="GO" id="GO:0015036">
    <property type="term" value="F:disulfide oxidoreductase activity"/>
    <property type="evidence" value="ECO:0007669"/>
    <property type="project" value="UniProtKB-ARBA"/>
</dbReference>
<dbReference type="RefSeq" id="WP_113744653.1">
    <property type="nucleotide sequence ID" value="NZ_UAPV01000001.1"/>
</dbReference>
<evidence type="ECO:0000313" key="5">
    <source>
        <dbReference type="Proteomes" id="UP000250086"/>
    </source>
</evidence>
<dbReference type="InterPro" id="IPR017937">
    <property type="entry name" value="Thioredoxin_CS"/>
</dbReference>
<keyword evidence="5" id="KW-1185">Reference proteome</keyword>
<dbReference type="CDD" id="cd03023">
    <property type="entry name" value="DsbA_Com1_like"/>
    <property type="match status" value="1"/>
</dbReference>
<keyword evidence="1" id="KW-0676">Redox-active center</keyword>
<organism evidence="4 5">
    <name type="scientific">Anaerobiospirillum thomasii</name>
    <dbReference type="NCBI Taxonomy" id="179995"/>
    <lineage>
        <taxon>Bacteria</taxon>
        <taxon>Pseudomonadati</taxon>
        <taxon>Pseudomonadota</taxon>
        <taxon>Gammaproteobacteria</taxon>
        <taxon>Aeromonadales</taxon>
        <taxon>Succinivibrionaceae</taxon>
        <taxon>Anaerobiospirillum</taxon>
    </lineage>
</organism>
<evidence type="ECO:0000259" key="3">
    <source>
        <dbReference type="PROSITE" id="PS51352"/>
    </source>
</evidence>
<dbReference type="Pfam" id="PF18312">
    <property type="entry name" value="ScsC_N"/>
    <property type="match status" value="1"/>
</dbReference>
<sequence>MKKIISALSIAACMSTAVAADNFTVDEKAQIEQIVHNYIVSHPEVLIEAQEKLEAQYSQMMAQAIPKAAEAFINDPDTPKFGNKDSKHYVIEFFDYNCGYCKTVRPHIAKYVKEKDALLVLIEYPILSQISVKASAIGLALHSVDKDKYYKYQEYLMSSKEKITSEAQLKEAVAKAGGNFGELIEIVKDPKIQNMLKKNMIQGQSIGVMGTPFFIIDGKAIRGAIRSYEDLLQRLE</sequence>
<dbReference type="PANTHER" id="PTHR35891:SF3">
    <property type="entry name" value="THIOL:DISULFIDE INTERCHANGE PROTEIN DSBL"/>
    <property type="match status" value="1"/>
</dbReference>
<dbReference type="AlphaFoldDB" id="A0A2X0V878"/>
<dbReference type="PROSITE" id="PS00194">
    <property type="entry name" value="THIOREDOXIN_1"/>
    <property type="match status" value="1"/>
</dbReference>
<name>A0A2X0V878_9GAMM</name>
<dbReference type="InterPro" id="IPR041205">
    <property type="entry name" value="ScsC_N"/>
</dbReference>
<dbReference type="PROSITE" id="PS51352">
    <property type="entry name" value="THIOREDOXIN_2"/>
    <property type="match status" value="1"/>
</dbReference>
<dbReference type="Proteomes" id="UP000250086">
    <property type="component" value="Unassembled WGS sequence"/>
</dbReference>
<evidence type="ECO:0000256" key="1">
    <source>
        <dbReference type="ARBA" id="ARBA00023284"/>
    </source>
</evidence>
<proteinExistence type="predicted"/>
<dbReference type="Gene3D" id="3.40.30.10">
    <property type="entry name" value="Glutaredoxin"/>
    <property type="match status" value="1"/>
</dbReference>
<dbReference type="InterPro" id="IPR050824">
    <property type="entry name" value="Thiol_disulfide_DsbA"/>
</dbReference>
<accession>A0A2X0V878</accession>
<evidence type="ECO:0000256" key="2">
    <source>
        <dbReference type="SAM" id="SignalP"/>
    </source>
</evidence>
<keyword evidence="2" id="KW-0732">Signal</keyword>
<evidence type="ECO:0000313" key="4">
    <source>
        <dbReference type="EMBL" id="SPT70599.1"/>
    </source>
</evidence>
<feature type="domain" description="Thioredoxin" evidence="3">
    <location>
        <begin position="63"/>
        <end position="236"/>
    </location>
</feature>
<keyword evidence="4" id="KW-0413">Isomerase</keyword>
<reference evidence="4 5" key="1">
    <citation type="submission" date="2018-06" db="EMBL/GenBank/DDBJ databases">
        <authorList>
            <consortium name="Pathogen Informatics"/>
            <person name="Doyle S."/>
        </authorList>
    </citation>
    <scope>NUCLEOTIDE SEQUENCE [LARGE SCALE GENOMIC DNA]</scope>
    <source>
        <strain evidence="4 5">NCTC13093</strain>
    </source>
</reference>
<dbReference type="GO" id="GO:0016853">
    <property type="term" value="F:isomerase activity"/>
    <property type="evidence" value="ECO:0007669"/>
    <property type="project" value="UniProtKB-KW"/>
</dbReference>
<feature type="signal peptide" evidence="2">
    <location>
        <begin position="1"/>
        <end position="19"/>
    </location>
</feature>
<dbReference type="InterPro" id="IPR036249">
    <property type="entry name" value="Thioredoxin-like_sf"/>
</dbReference>
<dbReference type="InterPro" id="IPR013766">
    <property type="entry name" value="Thioredoxin_domain"/>
</dbReference>
<gene>
    <name evidence="4" type="ORF">NCTC13093_02016</name>
</gene>